<keyword evidence="1" id="KW-1133">Transmembrane helix</keyword>
<feature type="transmembrane region" description="Helical" evidence="1">
    <location>
        <begin position="139"/>
        <end position="161"/>
    </location>
</feature>
<dbReference type="STRING" id="1080227.A8L45_02565"/>
<evidence type="ECO:0000259" key="2">
    <source>
        <dbReference type="Pfam" id="PF01757"/>
    </source>
</evidence>
<evidence type="ECO:0000256" key="1">
    <source>
        <dbReference type="SAM" id="Phobius"/>
    </source>
</evidence>
<evidence type="ECO:0000313" key="3">
    <source>
        <dbReference type="EMBL" id="ODA35933.1"/>
    </source>
</evidence>
<feature type="transmembrane region" description="Helical" evidence="1">
    <location>
        <begin position="200"/>
        <end position="221"/>
    </location>
</feature>
<feature type="transmembrane region" description="Helical" evidence="1">
    <location>
        <begin position="233"/>
        <end position="253"/>
    </location>
</feature>
<keyword evidence="4" id="KW-1185">Reference proteome</keyword>
<dbReference type="AlphaFoldDB" id="A0A1C3ERR8"/>
<evidence type="ECO:0000313" key="4">
    <source>
        <dbReference type="Proteomes" id="UP000094936"/>
    </source>
</evidence>
<gene>
    <name evidence="3" type="ORF">A8L45_02565</name>
</gene>
<dbReference type="InterPro" id="IPR002656">
    <property type="entry name" value="Acyl_transf_3_dom"/>
</dbReference>
<proteinExistence type="predicted"/>
<dbReference type="Proteomes" id="UP000094936">
    <property type="component" value="Unassembled WGS sequence"/>
</dbReference>
<dbReference type="OrthoDB" id="341887at2"/>
<dbReference type="InterPro" id="IPR050623">
    <property type="entry name" value="Glucan_succinyl_AcylTrfase"/>
</dbReference>
<feature type="transmembrane region" description="Helical" evidence="1">
    <location>
        <begin position="347"/>
        <end position="368"/>
    </location>
</feature>
<keyword evidence="1" id="KW-0812">Transmembrane</keyword>
<dbReference type="PANTHER" id="PTHR36927:SF1">
    <property type="entry name" value="MDO-LIKE PROTEIN"/>
    <property type="match status" value="1"/>
</dbReference>
<dbReference type="Pfam" id="PF01757">
    <property type="entry name" value="Acyl_transf_3"/>
    <property type="match status" value="1"/>
</dbReference>
<sequence>MKKERFCYMDNLRATALLLGVVLHSVLAYAPRSTNGWISSTPQQYEFFDYIFLVLRPWRMPLFFIIAGFFCGYLLCSRSTFDVFKNRTYRIFLPYLVGLPFIVFGPYLTLEIWQEKLTNVPYLLTLQEQGMVYLNSGHLWFLFCLYEFILLLIILVYLHLYTPSVTKFFAHPVSLLFFVPIAILPALMTEYVPYLTPDRLYPQAWSFGFYGVLFFIGAVLYQHQSAIDRMIKWIAPLAIFCVVGMIIYCLEIPEAPSKEEVKLLWAGDRLMGNEQEISLQILQSFLVVYLCYLSLALGKRYWSKESQVMRYCADASYWVYLVHVPIIFMIQMPMIDLHWPAWMKSAMTLTVTLTISFVSYQSLVRYTWIGKWLNGERKRNKVAVDVSQ</sequence>
<comment type="caution">
    <text evidence="3">The sequence shown here is derived from an EMBL/GenBank/DDBJ whole genome shotgun (WGS) entry which is preliminary data.</text>
</comment>
<protein>
    <recommendedName>
        <fullName evidence="2">Acyltransferase 3 domain-containing protein</fullName>
    </recommendedName>
</protein>
<organism evidence="3 4">
    <name type="scientific">Veronia pacifica</name>
    <dbReference type="NCBI Taxonomy" id="1080227"/>
    <lineage>
        <taxon>Bacteria</taxon>
        <taxon>Pseudomonadati</taxon>
        <taxon>Pseudomonadota</taxon>
        <taxon>Gammaproteobacteria</taxon>
        <taxon>Vibrionales</taxon>
        <taxon>Vibrionaceae</taxon>
        <taxon>Veronia</taxon>
    </lineage>
</organism>
<feature type="transmembrane region" description="Helical" evidence="1">
    <location>
        <begin position="168"/>
        <end position="188"/>
    </location>
</feature>
<dbReference type="RefSeq" id="WP_068898891.1">
    <property type="nucleotide sequence ID" value="NZ_JBHUIF010000032.1"/>
</dbReference>
<feature type="transmembrane region" description="Helical" evidence="1">
    <location>
        <begin position="277"/>
        <end position="297"/>
    </location>
</feature>
<feature type="transmembrane region" description="Helical" evidence="1">
    <location>
        <begin position="58"/>
        <end position="76"/>
    </location>
</feature>
<accession>A0A1C3ERR8</accession>
<feature type="domain" description="Acyltransferase 3" evidence="2">
    <location>
        <begin position="8"/>
        <end position="359"/>
    </location>
</feature>
<dbReference type="GO" id="GO:0016747">
    <property type="term" value="F:acyltransferase activity, transferring groups other than amino-acyl groups"/>
    <property type="evidence" value="ECO:0007669"/>
    <property type="project" value="InterPro"/>
</dbReference>
<feature type="transmembrane region" description="Helical" evidence="1">
    <location>
        <begin position="317"/>
        <end position="335"/>
    </location>
</feature>
<feature type="transmembrane region" description="Helical" evidence="1">
    <location>
        <begin position="88"/>
        <end position="108"/>
    </location>
</feature>
<dbReference type="PANTHER" id="PTHR36927">
    <property type="entry name" value="BLR4337 PROTEIN"/>
    <property type="match status" value="1"/>
</dbReference>
<keyword evidence="1" id="KW-0472">Membrane</keyword>
<name>A0A1C3ERR8_9GAMM</name>
<reference evidence="3 4" key="1">
    <citation type="submission" date="2016-05" db="EMBL/GenBank/DDBJ databases">
        <title>Genomic Taxonomy of the Vibrionaceae.</title>
        <authorList>
            <person name="Gomez-Gil B."/>
            <person name="Enciso-Ibarra J."/>
        </authorList>
    </citation>
    <scope>NUCLEOTIDE SEQUENCE [LARGE SCALE GENOMIC DNA]</scope>
    <source>
        <strain evidence="3 4">CAIM 1920</strain>
    </source>
</reference>
<dbReference type="EMBL" id="LYBM01000002">
    <property type="protein sequence ID" value="ODA35933.1"/>
    <property type="molecule type" value="Genomic_DNA"/>
</dbReference>